<proteinExistence type="predicted"/>
<dbReference type="AlphaFoldDB" id="A0A927HBW1"/>
<organism evidence="1 2">
    <name type="scientific">Peribacillus faecalis</name>
    <dbReference type="NCBI Taxonomy" id="2772559"/>
    <lineage>
        <taxon>Bacteria</taxon>
        <taxon>Bacillati</taxon>
        <taxon>Bacillota</taxon>
        <taxon>Bacilli</taxon>
        <taxon>Bacillales</taxon>
        <taxon>Bacillaceae</taxon>
        <taxon>Peribacillus</taxon>
    </lineage>
</organism>
<keyword evidence="2" id="KW-1185">Reference proteome</keyword>
<evidence type="ECO:0000313" key="1">
    <source>
        <dbReference type="EMBL" id="MBD3110180.1"/>
    </source>
</evidence>
<gene>
    <name evidence="1" type="ORF">IEO70_17750</name>
</gene>
<protein>
    <submittedName>
        <fullName evidence="1">Uncharacterized protein</fullName>
    </submittedName>
</protein>
<sequence length="60" mass="6982">MAHSPEEIKNELILNLLVQVLEEHGIISEKELQERLTNQIKLSAMNEVLKEKVIHEIQTH</sequence>
<name>A0A927HBW1_9BACI</name>
<reference evidence="1" key="1">
    <citation type="submission" date="2020-09" db="EMBL/GenBank/DDBJ databases">
        <title>Bacillus faecalis sp. nov., a moderately halophilic bacterium isolated from cow faeces.</title>
        <authorList>
            <person name="Jiang L."/>
            <person name="Lee J."/>
        </authorList>
    </citation>
    <scope>NUCLEOTIDE SEQUENCE</scope>
    <source>
        <strain evidence="1">AGMB 02131</strain>
    </source>
</reference>
<dbReference type="EMBL" id="JACXSI010000057">
    <property type="protein sequence ID" value="MBD3110180.1"/>
    <property type="molecule type" value="Genomic_DNA"/>
</dbReference>
<accession>A0A927HBW1</accession>
<dbReference type="Proteomes" id="UP000602076">
    <property type="component" value="Unassembled WGS sequence"/>
</dbReference>
<evidence type="ECO:0000313" key="2">
    <source>
        <dbReference type="Proteomes" id="UP000602076"/>
    </source>
</evidence>
<comment type="caution">
    <text evidence="1">The sequence shown here is derived from an EMBL/GenBank/DDBJ whole genome shotgun (WGS) entry which is preliminary data.</text>
</comment>